<keyword evidence="2" id="KW-0489">Methyltransferase</keyword>
<dbReference type="PANTHER" id="PTHR43861">
    <property type="entry name" value="TRANS-ACONITATE 2-METHYLTRANSFERASE-RELATED"/>
    <property type="match status" value="1"/>
</dbReference>
<keyword evidence="2" id="KW-0830">Ubiquinone</keyword>
<evidence type="ECO:0000313" key="2">
    <source>
        <dbReference type="EMBL" id="ESS73078.1"/>
    </source>
</evidence>
<organism evidence="2 3">
    <name type="scientific">Methyloglobulus morosus KoM1</name>
    <dbReference type="NCBI Taxonomy" id="1116472"/>
    <lineage>
        <taxon>Bacteria</taxon>
        <taxon>Pseudomonadati</taxon>
        <taxon>Pseudomonadota</taxon>
        <taxon>Gammaproteobacteria</taxon>
        <taxon>Methylococcales</taxon>
        <taxon>Methylococcaceae</taxon>
        <taxon>Methyloglobulus</taxon>
    </lineage>
</organism>
<feature type="domain" description="Methyltransferase" evidence="1">
    <location>
        <begin position="45"/>
        <end position="157"/>
    </location>
</feature>
<dbReference type="AlphaFoldDB" id="V5C8Q1"/>
<accession>V5C8Q1</accession>
<dbReference type="GO" id="GO:0008168">
    <property type="term" value="F:methyltransferase activity"/>
    <property type="evidence" value="ECO:0007669"/>
    <property type="project" value="UniProtKB-KW"/>
</dbReference>
<dbReference type="SUPFAM" id="SSF53335">
    <property type="entry name" value="S-adenosyl-L-methionine-dependent methyltransferases"/>
    <property type="match status" value="1"/>
</dbReference>
<proteinExistence type="predicted"/>
<dbReference type="RefSeq" id="WP_023493950.1">
    <property type="nucleotide sequence ID" value="NZ_AYLO01000036.1"/>
</dbReference>
<name>V5C8Q1_9GAMM</name>
<dbReference type="Proteomes" id="UP000017842">
    <property type="component" value="Unassembled WGS sequence"/>
</dbReference>
<dbReference type="STRING" id="1116472.MGMO_37c00390"/>
<dbReference type="EMBL" id="AYLO01000036">
    <property type="protein sequence ID" value="ESS73078.1"/>
    <property type="molecule type" value="Genomic_DNA"/>
</dbReference>
<dbReference type="InterPro" id="IPR029063">
    <property type="entry name" value="SAM-dependent_MTases_sf"/>
</dbReference>
<keyword evidence="3" id="KW-1185">Reference proteome</keyword>
<sequence length="243" mass="27972">MQIDSGIEKSLQKFWNDYAEPYSLLHESCVYYQLMQQTLEFAQITPGIKCLDLACGPGNYACELVKNGAKVVGVDYSEKMIAIAQNRISQHTALNENISLIQMDVLDYLKTVPDNFFDVIIAALFLSYIPYPDEVIKEIYRILKPDGHFVMSNPRPNANFSHVFIDSIRDILRNPLIFIPVSLRIWIYAKRIERFSKNGVFHFFSQIETCQLLTSIGFDAGNIKFMETFSKQVYLVCAEKRKL</sequence>
<evidence type="ECO:0000313" key="3">
    <source>
        <dbReference type="Proteomes" id="UP000017842"/>
    </source>
</evidence>
<dbReference type="OrthoDB" id="5642573at2"/>
<dbReference type="Pfam" id="PF13847">
    <property type="entry name" value="Methyltransf_31"/>
    <property type="match status" value="1"/>
</dbReference>
<dbReference type="eggNOG" id="COG2226">
    <property type="taxonomic scope" value="Bacteria"/>
</dbReference>
<comment type="caution">
    <text evidence="2">The sequence shown here is derived from an EMBL/GenBank/DDBJ whole genome shotgun (WGS) entry which is preliminary data.</text>
</comment>
<keyword evidence="2" id="KW-0808">Transferase</keyword>
<protein>
    <submittedName>
        <fullName evidence="2">Methylase involved in ubiquinone/menaquinone biosynthesis</fullName>
    </submittedName>
</protein>
<dbReference type="PANTHER" id="PTHR43861:SF1">
    <property type="entry name" value="TRANS-ACONITATE 2-METHYLTRANSFERASE"/>
    <property type="match status" value="1"/>
</dbReference>
<dbReference type="InterPro" id="IPR025714">
    <property type="entry name" value="Methyltranfer_dom"/>
</dbReference>
<dbReference type="Gene3D" id="3.40.50.150">
    <property type="entry name" value="Vaccinia Virus protein VP39"/>
    <property type="match status" value="1"/>
</dbReference>
<evidence type="ECO:0000259" key="1">
    <source>
        <dbReference type="Pfam" id="PF13847"/>
    </source>
</evidence>
<dbReference type="CDD" id="cd02440">
    <property type="entry name" value="AdoMet_MTases"/>
    <property type="match status" value="1"/>
</dbReference>
<dbReference type="GO" id="GO:0032259">
    <property type="term" value="P:methylation"/>
    <property type="evidence" value="ECO:0007669"/>
    <property type="project" value="UniProtKB-KW"/>
</dbReference>
<reference evidence="2 3" key="1">
    <citation type="journal article" date="2013" name="Genome Announc.">
        <title>Draft Genome Sequence of the Methanotrophic Gammaproteobacterium Methyloglobulus morosus DSM 22980 Strain KoM1.</title>
        <authorList>
            <person name="Poehlein A."/>
            <person name="Deutzmann J.S."/>
            <person name="Daniel R."/>
            <person name="Simeonova D.D."/>
        </authorList>
    </citation>
    <scope>NUCLEOTIDE SEQUENCE [LARGE SCALE GENOMIC DNA]</scope>
    <source>
        <strain evidence="2 3">KoM1</strain>
    </source>
</reference>
<gene>
    <name evidence="2" type="ORF">MGMO_37c00390</name>
</gene>